<accession>A0ABN3A6H8</accession>
<evidence type="ECO:0000313" key="3">
    <source>
        <dbReference type="Proteomes" id="UP001422759"/>
    </source>
</evidence>
<dbReference type="Proteomes" id="UP001422759">
    <property type="component" value="Unassembled WGS sequence"/>
</dbReference>
<dbReference type="EMBL" id="BAAANT010000042">
    <property type="protein sequence ID" value="GAA2154568.1"/>
    <property type="molecule type" value="Genomic_DNA"/>
</dbReference>
<proteinExistence type="predicted"/>
<gene>
    <name evidence="2" type="ORF">GCM10009760_53600</name>
</gene>
<feature type="compositionally biased region" description="Low complexity" evidence="1">
    <location>
        <begin position="101"/>
        <end position="117"/>
    </location>
</feature>
<name>A0ABN3A6H8_9ACTN</name>
<sequence length="124" mass="12808">MQSIPVDGTRLGTMTCIVAPEVRIANRETGEIKKDRDGQTVYTVGVAVRQEQRRASLIEISVSGEPAGVTEGVRVTVTGLTAFSWAMGDRHGLSFRADSITPAPAAPTASAPAAAASGRKGGDA</sequence>
<evidence type="ECO:0000313" key="2">
    <source>
        <dbReference type="EMBL" id="GAA2154568.1"/>
    </source>
</evidence>
<protein>
    <recommendedName>
        <fullName evidence="4">Regulatory protein</fullName>
    </recommendedName>
</protein>
<organism evidence="2 3">
    <name type="scientific">Kitasatospora kazusensis</name>
    <dbReference type="NCBI Taxonomy" id="407974"/>
    <lineage>
        <taxon>Bacteria</taxon>
        <taxon>Bacillati</taxon>
        <taxon>Actinomycetota</taxon>
        <taxon>Actinomycetes</taxon>
        <taxon>Kitasatosporales</taxon>
        <taxon>Streptomycetaceae</taxon>
        <taxon>Kitasatospora</taxon>
    </lineage>
</organism>
<evidence type="ECO:0000256" key="1">
    <source>
        <dbReference type="SAM" id="MobiDB-lite"/>
    </source>
</evidence>
<comment type="caution">
    <text evidence="2">The sequence shown here is derived from an EMBL/GenBank/DDBJ whole genome shotgun (WGS) entry which is preliminary data.</text>
</comment>
<keyword evidence="3" id="KW-1185">Reference proteome</keyword>
<evidence type="ECO:0008006" key="4">
    <source>
        <dbReference type="Google" id="ProtNLM"/>
    </source>
</evidence>
<dbReference type="RefSeq" id="WP_344468542.1">
    <property type="nucleotide sequence ID" value="NZ_BAAANT010000042.1"/>
</dbReference>
<feature type="region of interest" description="Disordered" evidence="1">
    <location>
        <begin position="96"/>
        <end position="124"/>
    </location>
</feature>
<reference evidence="2 3" key="1">
    <citation type="journal article" date="2019" name="Int. J. Syst. Evol. Microbiol.">
        <title>The Global Catalogue of Microorganisms (GCM) 10K type strain sequencing project: providing services to taxonomists for standard genome sequencing and annotation.</title>
        <authorList>
            <consortium name="The Broad Institute Genomics Platform"/>
            <consortium name="The Broad Institute Genome Sequencing Center for Infectious Disease"/>
            <person name="Wu L."/>
            <person name="Ma J."/>
        </authorList>
    </citation>
    <scope>NUCLEOTIDE SEQUENCE [LARGE SCALE GENOMIC DNA]</scope>
    <source>
        <strain evidence="2 3">JCM 14560</strain>
    </source>
</reference>